<evidence type="ECO:0000259" key="10">
    <source>
        <dbReference type="Pfam" id="PF03553"/>
    </source>
</evidence>
<feature type="domain" description="Na+/H+ antiporter NhaC-like C-terminal" evidence="10">
    <location>
        <begin position="161"/>
        <end position="455"/>
    </location>
</feature>
<keyword evidence="12" id="KW-1185">Reference proteome</keyword>
<dbReference type="GO" id="GO:0005886">
    <property type="term" value="C:plasma membrane"/>
    <property type="evidence" value="ECO:0007669"/>
    <property type="project" value="UniProtKB-SubCell"/>
</dbReference>
<dbReference type="EMBL" id="JAJFAT010000007">
    <property type="protein sequence ID" value="MCC3144949.1"/>
    <property type="molecule type" value="Genomic_DNA"/>
</dbReference>
<feature type="transmembrane region" description="Helical" evidence="9">
    <location>
        <begin position="433"/>
        <end position="452"/>
    </location>
</feature>
<dbReference type="RefSeq" id="WP_229345285.1">
    <property type="nucleotide sequence ID" value="NZ_JAJFAT010000007.1"/>
</dbReference>
<dbReference type="Pfam" id="PF03553">
    <property type="entry name" value="Na_H_antiporter"/>
    <property type="match status" value="1"/>
</dbReference>
<evidence type="ECO:0000256" key="9">
    <source>
        <dbReference type="SAM" id="Phobius"/>
    </source>
</evidence>
<dbReference type="AlphaFoldDB" id="A0AAW4WZF8"/>
<dbReference type="NCBIfam" id="TIGR00931">
    <property type="entry name" value="antiport_nhaC"/>
    <property type="match status" value="1"/>
</dbReference>
<name>A0AAW4WZF8_9FIRM</name>
<feature type="transmembrane region" description="Helical" evidence="9">
    <location>
        <begin position="404"/>
        <end position="426"/>
    </location>
</feature>
<keyword evidence="5 9" id="KW-0812">Transmembrane</keyword>
<feature type="transmembrane region" description="Helical" evidence="9">
    <location>
        <begin position="312"/>
        <end position="333"/>
    </location>
</feature>
<evidence type="ECO:0000256" key="3">
    <source>
        <dbReference type="ARBA" id="ARBA00022449"/>
    </source>
</evidence>
<organism evidence="11 12">
    <name type="scientific">Halanaerobium polyolivorans</name>
    <dbReference type="NCBI Taxonomy" id="2886943"/>
    <lineage>
        <taxon>Bacteria</taxon>
        <taxon>Bacillati</taxon>
        <taxon>Bacillota</taxon>
        <taxon>Clostridia</taxon>
        <taxon>Halanaerobiales</taxon>
        <taxon>Halanaerobiaceae</taxon>
        <taxon>Halanaerobium</taxon>
    </lineage>
</organism>
<dbReference type="InterPro" id="IPR052180">
    <property type="entry name" value="NhaC_Na-H+_Antiporter"/>
</dbReference>
<keyword evidence="3" id="KW-0050">Antiport</keyword>
<comment type="caution">
    <text evidence="11">The sequence shown here is derived from an EMBL/GenBank/DDBJ whole genome shotgun (WGS) entry which is preliminary data.</text>
</comment>
<dbReference type="InterPro" id="IPR018461">
    <property type="entry name" value="Na/H_Antiport_NhaC-like_C"/>
</dbReference>
<dbReference type="Proteomes" id="UP001199296">
    <property type="component" value="Unassembled WGS sequence"/>
</dbReference>
<reference evidence="11 12" key="1">
    <citation type="submission" date="2021-10" db="EMBL/GenBank/DDBJ databases">
        <authorList>
            <person name="Grouzdev D.S."/>
            <person name="Pantiukh K.S."/>
            <person name="Krutkina M.S."/>
        </authorList>
    </citation>
    <scope>NUCLEOTIDE SEQUENCE [LARGE SCALE GENOMIC DNA]</scope>
    <source>
        <strain evidence="11 12">Z-7514</strain>
    </source>
</reference>
<accession>A0AAW4WZF8</accession>
<keyword evidence="2" id="KW-0813">Transport</keyword>
<proteinExistence type="inferred from homology"/>
<feature type="transmembrane region" description="Helical" evidence="9">
    <location>
        <begin position="12"/>
        <end position="31"/>
    </location>
</feature>
<evidence type="ECO:0000313" key="12">
    <source>
        <dbReference type="Proteomes" id="UP001199296"/>
    </source>
</evidence>
<dbReference type="GO" id="GO:0015297">
    <property type="term" value="F:antiporter activity"/>
    <property type="evidence" value="ECO:0007669"/>
    <property type="project" value="UniProtKB-KW"/>
</dbReference>
<keyword evidence="4" id="KW-1003">Cell membrane</keyword>
<evidence type="ECO:0000256" key="1">
    <source>
        <dbReference type="ARBA" id="ARBA00004651"/>
    </source>
</evidence>
<protein>
    <submittedName>
        <fullName evidence="11">Na+/H+ antiporter NhaC</fullName>
    </submittedName>
</protein>
<feature type="transmembrane region" description="Helical" evidence="9">
    <location>
        <begin position="37"/>
        <end position="55"/>
    </location>
</feature>
<dbReference type="InterPro" id="IPR004770">
    <property type="entry name" value="Na/H_antiport_NhaC"/>
</dbReference>
<evidence type="ECO:0000313" key="11">
    <source>
        <dbReference type="EMBL" id="MCC3144949.1"/>
    </source>
</evidence>
<evidence type="ECO:0000256" key="2">
    <source>
        <dbReference type="ARBA" id="ARBA00022448"/>
    </source>
</evidence>
<evidence type="ECO:0000256" key="5">
    <source>
        <dbReference type="ARBA" id="ARBA00022692"/>
    </source>
</evidence>
<evidence type="ECO:0000256" key="7">
    <source>
        <dbReference type="ARBA" id="ARBA00023136"/>
    </source>
</evidence>
<gene>
    <name evidence="11" type="primary">nhaC</name>
    <name evidence="11" type="ORF">LJ207_06405</name>
</gene>
<keyword evidence="6 9" id="KW-1133">Transmembrane helix</keyword>
<feature type="transmembrane region" description="Helical" evidence="9">
    <location>
        <begin position="109"/>
        <end position="142"/>
    </location>
</feature>
<feature type="transmembrane region" description="Helical" evidence="9">
    <location>
        <begin position="236"/>
        <end position="255"/>
    </location>
</feature>
<comment type="similarity">
    <text evidence="8">Belongs to the NhaC Na(+)/H(+) (TC 2.A.35) antiporter family.</text>
</comment>
<feature type="transmembrane region" description="Helical" evidence="9">
    <location>
        <begin position="76"/>
        <end position="103"/>
    </location>
</feature>
<feature type="transmembrane region" description="Helical" evidence="9">
    <location>
        <begin position="260"/>
        <end position="278"/>
    </location>
</feature>
<feature type="transmembrane region" description="Helical" evidence="9">
    <location>
        <begin position="198"/>
        <end position="216"/>
    </location>
</feature>
<dbReference type="PANTHER" id="PTHR33451:SF3">
    <property type="entry name" value="MALATE-2H(+)_NA(+)-LACTATE ANTIPORTER"/>
    <property type="match status" value="1"/>
</dbReference>
<comment type="subcellular location">
    <subcellularLocation>
        <location evidence="1">Cell membrane</location>
        <topology evidence="1">Multi-pass membrane protein</topology>
    </subcellularLocation>
</comment>
<feature type="transmembrane region" description="Helical" evidence="9">
    <location>
        <begin position="354"/>
        <end position="384"/>
    </location>
</feature>
<evidence type="ECO:0000256" key="8">
    <source>
        <dbReference type="ARBA" id="ARBA00038435"/>
    </source>
</evidence>
<evidence type="ECO:0000256" key="6">
    <source>
        <dbReference type="ARBA" id="ARBA00022989"/>
    </source>
</evidence>
<keyword evidence="7 9" id="KW-0472">Membrane</keyword>
<dbReference type="PANTHER" id="PTHR33451">
    <property type="entry name" value="MALATE-2H(+)/NA(+)-LACTATE ANTIPORTER"/>
    <property type="match status" value="1"/>
</dbReference>
<evidence type="ECO:0000256" key="4">
    <source>
        <dbReference type="ARBA" id="ARBA00022475"/>
    </source>
</evidence>
<sequence length="473" mass="49876">MSTKKSKDISFQMALIPVFVLLLAGALSVFIWQVGMLIPLLSGVVAAALMGLYYGKSWNELENGLKKGVSEALQPVFILIIVGSIIGTWILSGIIPALIYYGLQIINPAIFLPLAALITAVVSTSTGTSFTSIATVGIALMAVGNGMGFASPATAAAIISGAFFGDKISPLSDTTNIAPAIVECELFEHIQHMLWDTIPAFLISLVLYYFVGINQLVSASAGTEEIASLIQGLDGIFNISPILILVPILTIVLAIKKVPALPALVTVSFIGGVFAFIFQGSTITEIFEAFSFGYSIDSGQPMIDNLLSRGGITSMGSTIILLITATALGGIMREAGILDAILDKFISLIKNQQMLGLSAIFSSILIGFSTGAQILAIIIPGSLFKESYKEFNLHTKNLSRAVEAAGTVGITLVPWSVPAVFAANMLDVEAAAFIPYLFFPILVILINVIYSITGFSIEASEAETDAKGSEMVG</sequence>